<organism evidence="4 5">
    <name type="scientific">Candidula unifasciata</name>
    <dbReference type="NCBI Taxonomy" id="100452"/>
    <lineage>
        <taxon>Eukaryota</taxon>
        <taxon>Metazoa</taxon>
        <taxon>Spiralia</taxon>
        <taxon>Lophotrochozoa</taxon>
        <taxon>Mollusca</taxon>
        <taxon>Gastropoda</taxon>
        <taxon>Heterobranchia</taxon>
        <taxon>Euthyneura</taxon>
        <taxon>Panpulmonata</taxon>
        <taxon>Eupulmonata</taxon>
        <taxon>Stylommatophora</taxon>
        <taxon>Helicina</taxon>
        <taxon>Helicoidea</taxon>
        <taxon>Geomitridae</taxon>
        <taxon>Candidula</taxon>
    </lineage>
</organism>
<dbReference type="CDD" id="cd06558">
    <property type="entry name" value="crotonase-like"/>
    <property type="match status" value="1"/>
</dbReference>
<dbReference type="Pfam" id="PF00378">
    <property type="entry name" value="ECH_1"/>
    <property type="match status" value="1"/>
</dbReference>
<evidence type="ECO:0000256" key="3">
    <source>
        <dbReference type="ARBA" id="ARBA00023235"/>
    </source>
</evidence>
<dbReference type="PANTHER" id="PTHR43684">
    <property type="match status" value="1"/>
</dbReference>
<protein>
    <recommendedName>
        <fullName evidence="6">Enoyl-CoA delta isomerase 2, mitochondrial</fullName>
    </recommendedName>
</protein>
<reference evidence="4" key="1">
    <citation type="submission" date="2021-04" db="EMBL/GenBank/DDBJ databases">
        <authorList>
            <consortium name="Molecular Ecology Group"/>
        </authorList>
    </citation>
    <scope>NUCLEOTIDE SEQUENCE</scope>
</reference>
<dbReference type="FunFam" id="3.90.226.10:FF:000084">
    <property type="entry name" value="Enoyl-CoA delta isomerase 2, mitochondrial"/>
    <property type="match status" value="1"/>
</dbReference>
<dbReference type="Gene3D" id="3.90.226.10">
    <property type="entry name" value="2-enoyl-CoA Hydratase, Chain A, domain 1"/>
    <property type="match status" value="1"/>
</dbReference>
<dbReference type="Gene3D" id="1.10.12.10">
    <property type="entry name" value="Lyase 2-enoyl-coa Hydratase, Chain A, domain 2"/>
    <property type="match status" value="1"/>
</dbReference>
<dbReference type="Proteomes" id="UP000678393">
    <property type="component" value="Unassembled WGS sequence"/>
</dbReference>
<sequence length="226" mass="25167">MYIDIGKALKEAAEDDAYSLAVLTGTGDYYCSGNDLSNFTNVKPDQIAQMASTARGVLEEFVNVFIDFPKPLISLVNGPAVGISVTTLGLCDAVYCSDRATFHTPFSALGQSPEACSSYLFPKFMGFAKANELLLFNRKITAAEAKERNLVSDVFPDDVFQIEAANRIQQYSKFPPQSMRLSKVLNRSPELKILKEVNREECKLLEERWQSKECMNALVAFFSRKS</sequence>
<dbReference type="PANTHER" id="PTHR43684:SF1">
    <property type="entry name" value="ENOYL-COA DELTA ISOMERASE 2"/>
    <property type="match status" value="1"/>
</dbReference>
<proteinExistence type="predicted"/>
<evidence type="ECO:0000256" key="1">
    <source>
        <dbReference type="ARBA" id="ARBA00004275"/>
    </source>
</evidence>
<dbReference type="InterPro" id="IPR014748">
    <property type="entry name" value="Enoyl-CoA_hydra_C"/>
</dbReference>
<keyword evidence="5" id="KW-1185">Reference proteome</keyword>
<dbReference type="InterPro" id="IPR001753">
    <property type="entry name" value="Enoyl-CoA_hydra/iso"/>
</dbReference>
<dbReference type="GO" id="GO:0004165">
    <property type="term" value="F:delta(3)-delta(2)-enoyl-CoA isomerase activity"/>
    <property type="evidence" value="ECO:0007669"/>
    <property type="project" value="UniProtKB-ARBA"/>
</dbReference>
<dbReference type="EMBL" id="CAJHNH020002569">
    <property type="protein sequence ID" value="CAG5127108.1"/>
    <property type="molecule type" value="Genomic_DNA"/>
</dbReference>
<dbReference type="InterPro" id="IPR051053">
    <property type="entry name" value="ECH/Chromodomain_protein"/>
</dbReference>
<name>A0A8S3ZG43_9EUPU</name>
<dbReference type="OrthoDB" id="409763at2759"/>
<evidence type="ECO:0008006" key="6">
    <source>
        <dbReference type="Google" id="ProtNLM"/>
    </source>
</evidence>
<dbReference type="GO" id="GO:0005777">
    <property type="term" value="C:peroxisome"/>
    <property type="evidence" value="ECO:0007669"/>
    <property type="project" value="UniProtKB-SubCell"/>
</dbReference>
<dbReference type="SUPFAM" id="SSF52096">
    <property type="entry name" value="ClpP/crotonase"/>
    <property type="match status" value="1"/>
</dbReference>
<evidence type="ECO:0000313" key="4">
    <source>
        <dbReference type="EMBL" id="CAG5127108.1"/>
    </source>
</evidence>
<gene>
    <name evidence="4" type="ORF">CUNI_LOCUS12666</name>
</gene>
<dbReference type="InterPro" id="IPR029045">
    <property type="entry name" value="ClpP/crotonase-like_dom_sf"/>
</dbReference>
<accession>A0A8S3ZG43</accession>
<comment type="subcellular location">
    <subcellularLocation>
        <location evidence="1">Peroxisome</location>
    </subcellularLocation>
</comment>
<keyword evidence="3" id="KW-0413">Isomerase</keyword>
<keyword evidence="2" id="KW-0576">Peroxisome</keyword>
<evidence type="ECO:0000313" key="5">
    <source>
        <dbReference type="Proteomes" id="UP000678393"/>
    </source>
</evidence>
<evidence type="ECO:0000256" key="2">
    <source>
        <dbReference type="ARBA" id="ARBA00023140"/>
    </source>
</evidence>
<comment type="caution">
    <text evidence="4">The sequence shown here is derived from an EMBL/GenBank/DDBJ whole genome shotgun (WGS) entry which is preliminary data.</text>
</comment>
<dbReference type="AlphaFoldDB" id="A0A8S3ZG43"/>